<gene>
    <name evidence="2" type="ORF">IMZ16_09020</name>
</gene>
<feature type="domain" description="PIN" evidence="1">
    <location>
        <begin position="7"/>
        <end position="76"/>
    </location>
</feature>
<reference evidence="2 3" key="1">
    <citation type="submission" date="2020-10" db="EMBL/GenBank/DDBJ databases">
        <title>Complete genome of Cruoricapor ignavus strain M1214 isolated from the blood culture of a febrile patient.</title>
        <authorList>
            <person name="Guglielmino C.J.D."/>
        </authorList>
    </citation>
    <scope>NUCLEOTIDE SEQUENCE [LARGE SCALE GENOMIC DNA]</scope>
    <source>
        <strain evidence="2 3">M1214</strain>
    </source>
</reference>
<proteinExistence type="predicted"/>
<evidence type="ECO:0000313" key="3">
    <source>
        <dbReference type="Proteomes" id="UP000593605"/>
    </source>
</evidence>
<evidence type="ECO:0000313" key="2">
    <source>
        <dbReference type="EMBL" id="QOR74891.1"/>
    </source>
</evidence>
<protein>
    <recommendedName>
        <fullName evidence="1">PIN domain-containing protein</fullName>
    </recommendedName>
</protein>
<organism evidence="2 3">
    <name type="scientific">Cruoricaptor ignavus</name>
    <dbReference type="NCBI Taxonomy" id="1118202"/>
    <lineage>
        <taxon>Bacteria</taxon>
        <taxon>Pseudomonadati</taxon>
        <taxon>Bacteroidota</taxon>
        <taxon>Flavobacteriia</taxon>
        <taxon>Flavobacteriales</taxon>
        <taxon>Weeksellaceae</taxon>
        <taxon>Cruoricaptor</taxon>
    </lineage>
</organism>
<dbReference type="InterPro" id="IPR002716">
    <property type="entry name" value="PIN_dom"/>
</dbReference>
<dbReference type="Proteomes" id="UP000593605">
    <property type="component" value="Chromosome"/>
</dbReference>
<dbReference type="InterPro" id="IPR029060">
    <property type="entry name" value="PIN-like_dom_sf"/>
</dbReference>
<name>A0A7M1T540_9FLAO</name>
<dbReference type="SUPFAM" id="SSF88723">
    <property type="entry name" value="PIN domain-like"/>
    <property type="match status" value="1"/>
</dbReference>
<dbReference type="CDD" id="cd09871">
    <property type="entry name" value="PIN_MtVapC28-VapC30-like"/>
    <property type="match status" value="1"/>
</dbReference>
<dbReference type="EMBL" id="CP063145">
    <property type="protein sequence ID" value="QOR74891.1"/>
    <property type="molecule type" value="Genomic_DNA"/>
</dbReference>
<sequence length="94" mass="10960">MFGKNQKYSKLNDDELQLICREVFSTVNLISEDLISLENWKRAHHLLKEIDEDDTPFLALALELNTKIWTGDKRLLTELQDHTVSSRELLSGKF</sequence>
<accession>A0A7M1T540</accession>
<dbReference type="KEGG" id="civ:IMZ16_09020"/>
<evidence type="ECO:0000259" key="1">
    <source>
        <dbReference type="Pfam" id="PF10130"/>
    </source>
</evidence>
<dbReference type="Pfam" id="PF10130">
    <property type="entry name" value="PIN_2"/>
    <property type="match status" value="1"/>
</dbReference>
<dbReference type="AlphaFoldDB" id="A0A7M1T540"/>